<protein>
    <submittedName>
        <fullName evidence="2">Uncharacterized protein</fullName>
    </submittedName>
</protein>
<organism evidence="2 3">
    <name type="scientific">Phaeomoniella chlamydospora</name>
    <name type="common">Phaeoacremonium chlamydosporum</name>
    <dbReference type="NCBI Taxonomy" id="158046"/>
    <lineage>
        <taxon>Eukaryota</taxon>
        <taxon>Fungi</taxon>
        <taxon>Dikarya</taxon>
        <taxon>Ascomycota</taxon>
        <taxon>Pezizomycotina</taxon>
        <taxon>Eurotiomycetes</taxon>
        <taxon>Chaetothyriomycetidae</taxon>
        <taxon>Phaeomoniellales</taxon>
        <taxon>Phaeomoniellaceae</taxon>
        <taxon>Phaeomoniella</taxon>
    </lineage>
</organism>
<evidence type="ECO:0000256" key="1">
    <source>
        <dbReference type="SAM" id="MobiDB-lite"/>
    </source>
</evidence>
<comment type="caution">
    <text evidence="2">The sequence shown here is derived from an EMBL/GenBank/DDBJ whole genome shotgun (WGS) entry which is preliminary data.</text>
</comment>
<feature type="compositionally biased region" description="Low complexity" evidence="1">
    <location>
        <begin position="820"/>
        <end position="839"/>
    </location>
</feature>
<dbReference type="AlphaFoldDB" id="A0A0G2G2R9"/>
<gene>
    <name evidence="2" type="ORF">UCRPC4_g05063</name>
</gene>
<evidence type="ECO:0000313" key="2">
    <source>
        <dbReference type="EMBL" id="KKY18178.1"/>
    </source>
</evidence>
<proteinExistence type="predicted"/>
<reference evidence="2 3" key="1">
    <citation type="submission" date="2015-05" db="EMBL/GenBank/DDBJ databases">
        <title>Distinctive expansion of gene families associated with plant cell wall degradation and secondary metabolism in the genomes of grapevine trunk pathogens.</title>
        <authorList>
            <person name="Lawrence D.P."/>
            <person name="Travadon R."/>
            <person name="Rolshausen P.E."/>
            <person name="Baumgartner K."/>
        </authorList>
    </citation>
    <scope>NUCLEOTIDE SEQUENCE [LARGE SCALE GENOMIC DNA]</scope>
    <source>
        <strain evidence="2">UCRPC4</strain>
    </source>
</reference>
<reference evidence="2 3" key="2">
    <citation type="submission" date="2015-05" db="EMBL/GenBank/DDBJ databases">
        <authorList>
            <person name="Morales-Cruz A."/>
            <person name="Amrine K.C."/>
            <person name="Cantu D."/>
        </authorList>
    </citation>
    <scope>NUCLEOTIDE SEQUENCE [LARGE SCALE GENOMIC DNA]</scope>
    <source>
        <strain evidence="2">UCRPC4</strain>
    </source>
</reference>
<dbReference type="EMBL" id="LCWF01000129">
    <property type="protein sequence ID" value="KKY18178.1"/>
    <property type="molecule type" value="Genomic_DNA"/>
</dbReference>
<feature type="region of interest" description="Disordered" evidence="1">
    <location>
        <begin position="267"/>
        <end position="286"/>
    </location>
</feature>
<dbReference type="Proteomes" id="UP000053317">
    <property type="component" value="Unassembled WGS sequence"/>
</dbReference>
<accession>A0A0G2G2R9</accession>
<keyword evidence="3" id="KW-1185">Reference proteome</keyword>
<feature type="region of interest" description="Disordered" evidence="1">
    <location>
        <begin position="813"/>
        <end position="947"/>
    </location>
</feature>
<sequence>MAHQGGSSIGLFNLNDLPQPPAEYQLGGIPAGTMLNKWKLDEWAALAAYHAFGFQYEIPDKAKRQDYFNIINVIFYHKHGMSTDVTLHAVGNVGPGSLPTKLRQAFNIPGYFLTHDAVQNLLQPAVHLREPSAKKPKGKSRNALFIDSNASDVKNWSTAEDVIETREDMDVDTPSGGFPRLAPILMVDDPSQPYDQVHPYTQTEFLQTQTIDISTQTDNLHNSGLDHSSQIVQTQIVDFDRPSKNIYIRGIDAGTQTLFIQPKLTESGTQTEIPPRQAAKKSTSTNTIGSQFVHAGTQTETLEAQGIEKPSEDRLFGDSPLRASNADDGHVEDSLFGDSPPRAINPDDQDVTRNDFLRSIEDALASSLTDRLTETLSRSSKLRTPSSFRVLGPAVIATNDNQSRGQLITSDHACARISLAFKNNPWSYDFAAGGEGHDFYGYGPTWWNNSCAWDSIIVLTKLLHSSSNILSRLDKTILRPDQRLFLQHVLFDYTTMTEQRSIAYRNSFIAYYAAAHKERNPSSQPFVPGQMQYVLRLWEDITTNFRTFTIQCRTVIDECPCKNTSQRVRKASCIPGITPSIQQASTLSSTSTLPHHTQQIDLQILLQRYFKRIDRCNACGHGTRSERSVITGSLPSHLVVTLSAPIIPLSHTRKFELTYDQMTSESPTSSLETQTHKATYRWLGGIYVKDLGNIPHFTVFWNDGPDHFIHYDGLKINGAIVGGLRAPSTTHENRIPESWMRKTPPLLIYERVIEDQEVSEPEIADDPTCATITSTVAQIMQTIESNLRSRPTPSRTPMPVEVYDSIFNRTRLPSQARSDPSSFSAGPPSSSQQPQQQPLNHPPPPDSQITYNQVPNLNPPPPPSFQPYPLQSHPPPQPSIPASNPSSQTSLISQSFHQFAWPPHSQPALTSPSGTQNVKNVERKRKRGGDEEDGDEREAGKTIRRRS</sequence>
<name>A0A0G2G2R9_PHACM</name>
<feature type="compositionally biased region" description="Polar residues" evidence="1">
    <location>
        <begin position="907"/>
        <end position="919"/>
    </location>
</feature>
<feature type="compositionally biased region" description="Pro residues" evidence="1">
    <location>
        <begin position="857"/>
        <end position="879"/>
    </location>
</feature>
<evidence type="ECO:0000313" key="3">
    <source>
        <dbReference type="Proteomes" id="UP000053317"/>
    </source>
</evidence>
<dbReference type="OrthoDB" id="5431239at2759"/>
<feature type="region of interest" description="Disordered" evidence="1">
    <location>
        <begin position="305"/>
        <end position="350"/>
    </location>
</feature>